<evidence type="ECO:0000313" key="2">
    <source>
        <dbReference type="EMBL" id="MFC2966880.1"/>
    </source>
</evidence>
<dbReference type="InterPro" id="IPR011008">
    <property type="entry name" value="Dimeric_a/b-barrel"/>
</dbReference>
<name>A0ABV7AD70_9RHOB</name>
<keyword evidence="3" id="KW-1185">Reference proteome</keyword>
<dbReference type="PANTHER" id="PTHR40260:SF2">
    <property type="entry name" value="BLR8190 PROTEIN"/>
    <property type="match status" value="1"/>
</dbReference>
<sequence length="106" mass="10858">MARLVAMYKTPSDTAAFDAYYAENHMPLAKTIPGLTGYEVSSGPVVSPLAGPGGDSGYHLIATLHFESMPALQAALGSPEGQATAGDLANFADGGVELLVFDSKAV</sequence>
<feature type="domain" description="EthD" evidence="1">
    <location>
        <begin position="11"/>
        <end position="94"/>
    </location>
</feature>
<dbReference type="RefSeq" id="WP_377831502.1">
    <property type="nucleotide sequence ID" value="NZ_JBHRSK010000002.1"/>
</dbReference>
<protein>
    <submittedName>
        <fullName evidence="2">EthD family reductase</fullName>
    </submittedName>
</protein>
<reference evidence="3" key="1">
    <citation type="journal article" date="2019" name="Int. J. Syst. Evol. Microbiol.">
        <title>The Global Catalogue of Microorganisms (GCM) 10K type strain sequencing project: providing services to taxonomists for standard genome sequencing and annotation.</title>
        <authorList>
            <consortium name="The Broad Institute Genomics Platform"/>
            <consortium name="The Broad Institute Genome Sequencing Center for Infectious Disease"/>
            <person name="Wu L."/>
            <person name="Ma J."/>
        </authorList>
    </citation>
    <scope>NUCLEOTIDE SEQUENCE [LARGE SCALE GENOMIC DNA]</scope>
    <source>
        <strain evidence="3">KCTC 62192</strain>
    </source>
</reference>
<proteinExistence type="predicted"/>
<comment type="caution">
    <text evidence="2">The sequence shown here is derived from an EMBL/GenBank/DDBJ whole genome shotgun (WGS) entry which is preliminary data.</text>
</comment>
<dbReference type="InterPro" id="IPR009799">
    <property type="entry name" value="EthD_dom"/>
</dbReference>
<organism evidence="2 3">
    <name type="scientific">Acidimangrovimonas pyrenivorans</name>
    <dbReference type="NCBI Taxonomy" id="2030798"/>
    <lineage>
        <taxon>Bacteria</taxon>
        <taxon>Pseudomonadati</taxon>
        <taxon>Pseudomonadota</taxon>
        <taxon>Alphaproteobacteria</taxon>
        <taxon>Rhodobacterales</taxon>
        <taxon>Paracoccaceae</taxon>
        <taxon>Acidimangrovimonas</taxon>
    </lineage>
</organism>
<dbReference type="PANTHER" id="PTHR40260">
    <property type="entry name" value="BLR8190 PROTEIN"/>
    <property type="match status" value="1"/>
</dbReference>
<dbReference type="Proteomes" id="UP001595443">
    <property type="component" value="Unassembled WGS sequence"/>
</dbReference>
<dbReference type="SUPFAM" id="SSF54909">
    <property type="entry name" value="Dimeric alpha+beta barrel"/>
    <property type="match status" value="1"/>
</dbReference>
<dbReference type="Pfam" id="PF07110">
    <property type="entry name" value="EthD"/>
    <property type="match status" value="1"/>
</dbReference>
<evidence type="ECO:0000313" key="3">
    <source>
        <dbReference type="Proteomes" id="UP001595443"/>
    </source>
</evidence>
<gene>
    <name evidence="2" type="ORF">ACFOES_02130</name>
</gene>
<accession>A0ABV7AD70</accession>
<dbReference type="Gene3D" id="3.30.70.100">
    <property type="match status" value="1"/>
</dbReference>
<dbReference type="NCBIfam" id="TIGR02118">
    <property type="entry name" value="EthD family reductase"/>
    <property type="match status" value="1"/>
</dbReference>
<evidence type="ECO:0000259" key="1">
    <source>
        <dbReference type="Pfam" id="PF07110"/>
    </source>
</evidence>
<dbReference type="EMBL" id="JBHRSK010000002">
    <property type="protein sequence ID" value="MFC2966880.1"/>
    <property type="molecule type" value="Genomic_DNA"/>
</dbReference>